<organism evidence="7 8">
    <name type="scientific">Liparis tanakae</name>
    <name type="common">Tanaka's snailfish</name>
    <dbReference type="NCBI Taxonomy" id="230148"/>
    <lineage>
        <taxon>Eukaryota</taxon>
        <taxon>Metazoa</taxon>
        <taxon>Chordata</taxon>
        <taxon>Craniata</taxon>
        <taxon>Vertebrata</taxon>
        <taxon>Euteleostomi</taxon>
        <taxon>Actinopterygii</taxon>
        <taxon>Neopterygii</taxon>
        <taxon>Teleostei</taxon>
        <taxon>Neoteleostei</taxon>
        <taxon>Acanthomorphata</taxon>
        <taxon>Eupercaria</taxon>
        <taxon>Perciformes</taxon>
        <taxon>Cottioidei</taxon>
        <taxon>Cottales</taxon>
        <taxon>Liparidae</taxon>
        <taxon>Liparis</taxon>
    </lineage>
</organism>
<dbReference type="PANTHER" id="PTHR12112">
    <property type="entry name" value="BNIP - RELATED"/>
    <property type="match status" value="1"/>
</dbReference>
<dbReference type="PANTHER" id="PTHR12112:SF47">
    <property type="entry name" value="EXOPOLYPHOSPHATASE PRUNE1"/>
    <property type="match status" value="1"/>
</dbReference>
<keyword evidence="8" id="KW-1185">Reference proteome</keyword>
<evidence type="ECO:0000259" key="6">
    <source>
        <dbReference type="SMART" id="SM01131"/>
    </source>
</evidence>
<evidence type="ECO:0000313" key="7">
    <source>
        <dbReference type="EMBL" id="TNN31946.1"/>
    </source>
</evidence>
<comment type="cofactor">
    <cofactor evidence="1">
        <name>Mn(2+)</name>
        <dbReference type="ChEBI" id="CHEBI:29035"/>
    </cofactor>
</comment>
<accession>A0A4Z2ESQ8</accession>
<keyword evidence="4" id="KW-0378">Hydrolase</keyword>
<gene>
    <name evidence="7" type="primary">Prune_1</name>
    <name evidence="7" type="ORF">EYF80_057896</name>
</gene>
<feature type="domain" description="DHHA2" evidence="6">
    <location>
        <begin position="266"/>
        <end position="371"/>
    </location>
</feature>
<evidence type="ECO:0000256" key="2">
    <source>
        <dbReference type="ARBA" id="ARBA00010331"/>
    </source>
</evidence>
<evidence type="ECO:0000256" key="1">
    <source>
        <dbReference type="ARBA" id="ARBA00001936"/>
    </source>
</evidence>
<dbReference type="Proteomes" id="UP000314294">
    <property type="component" value="Unassembled WGS sequence"/>
</dbReference>
<proteinExistence type="inferred from homology"/>
<dbReference type="EMBL" id="SRLO01003035">
    <property type="protein sequence ID" value="TNN31946.1"/>
    <property type="molecule type" value="Genomic_DNA"/>
</dbReference>
<dbReference type="InterPro" id="IPR038763">
    <property type="entry name" value="DHH_sf"/>
</dbReference>
<comment type="similarity">
    <text evidence="2">Belongs to the PPase class C family. Prune subfamily.</text>
</comment>
<dbReference type="Pfam" id="PF02833">
    <property type="entry name" value="DHHA2"/>
    <property type="match status" value="1"/>
</dbReference>
<comment type="caution">
    <text evidence="7">The sequence shown here is derived from an EMBL/GenBank/DDBJ whole genome shotgun (WGS) entry which is preliminary data.</text>
</comment>
<keyword evidence="5" id="KW-0464">Manganese</keyword>
<evidence type="ECO:0000313" key="8">
    <source>
        <dbReference type="Proteomes" id="UP000314294"/>
    </source>
</evidence>
<dbReference type="SUPFAM" id="SSF64182">
    <property type="entry name" value="DHH phosphoesterases"/>
    <property type="match status" value="1"/>
</dbReference>
<sequence>MEEFLWSCKESLKVDRAGSELHVVLGNEACDVDSMVCALTYAYFLSQTGDRLVLPLLNIREAELLLHGDNLQLLRQVGLSPHLLLFRDQLDLPALHRDGRLRLTLVDHNVLPSSDSFLEAAVVEVIDHHLLERDSSPSCPVTVETVGSCATLVTERIMQKAPEMLDQQVALLLYGEHLNASLRHLNASLRHLNASLRHLNASLRIITTPERIITTPERIITTPEPSVVLDCLNMPPSGGPGTPRDRVLLASLESLVPSLPDRERLYRKLQDARRDVSGLNTHQMLLKDMKSVSGRLNVGISVIYLPLEVFLQRAGLEAELSGFCLKLGFDLLLLMTISLSESQEPIRGLAAFSHSAACRQQVPAGSWRSHGGN</sequence>
<evidence type="ECO:0000256" key="5">
    <source>
        <dbReference type="ARBA" id="ARBA00023211"/>
    </source>
</evidence>
<dbReference type="Pfam" id="PF01368">
    <property type="entry name" value="DHH"/>
    <property type="match status" value="1"/>
</dbReference>
<dbReference type="Gene3D" id="3.10.310.20">
    <property type="entry name" value="DHHA2 domain"/>
    <property type="match status" value="1"/>
</dbReference>
<name>A0A4Z2ESQ8_9TELE</name>
<dbReference type="OrthoDB" id="374045at2759"/>
<dbReference type="SMART" id="SM01131">
    <property type="entry name" value="DHHA2"/>
    <property type="match status" value="1"/>
</dbReference>
<dbReference type="InterPro" id="IPR038222">
    <property type="entry name" value="DHHA2_dom_sf"/>
</dbReference>
<evidence type="ECO:0000256" key="3">
    <source>
        <dbReference type="ARBA" id="ARBA00022723"/>
    </source>
</evidence>
<dbReference type="InterPro" id="IPR001667">
    <property type="entry name" value="DDH_dom"/>
</dbReference>
<protein>
    <submittedName>
        <fullName evidence="7">Protein prune</fullName>
    </submittedName>
</protein>
<dbReference type="AlphaFoldDB" id="A0A4Z2ESQ8"/>
<dbReference type="InterPro" id="IPR004097">
    <property type="entry name" value="DHHA2"/>
</dbReference>
<dbReference type="Gene3D" id="3.90.1640.10">
    <property type="entry name" value="inorganic pyrophosphatase (n-terminal core)"/>
    <property type="match status" value="1"/>
</dbReference>
<dbReference type="GO" id="GO:0046872">
    <property type="term" value="F:metal ion binding"/>
    <property type="evidence" value="ECO:0007669"/>
    <property type="project" value="UniProtKB-KW"/>
</dbReference>
<dbReference type="GO" id="GO:0005737">
    <property type="term" value="C:cytoplasm"/>
    <property type="evidence" value="ECO:0007669"/>
    <property type="project" value="InterPro"/>
</dbReference>
<reference evidence="7 8" key="1">
    <citation type="submission" date="2019-03" db="EMBL/GenBank/DDBJ databases">
        <title>First draft genome of Liparis tanakae, snailfish: a comprehensive survey of snailfish specific genes.</title>
        <authorList>
            <person name="Kim W."/>
            <person name="Song I."/>
            <person name="Jeong J.-H."/>
            <person name="Kim D."/>
            <person name="Kim S."/>
            <person name="Ryu S."/>
            <person name="Song J.Y."/>
            <person name="Lee S.K."/>
        </authorList>
    </citation>
    <scope>NUCLEOTIDE SEQUENCE [LARGE SCALE GENOMIC DNA]</scope>
    <source>
        <tissue evidence="7">Muscle</tissue>
    </source>
</reference>
<evidence type="ECO:0000256" key="4">
    <source>
        <dbReference type="ARBA" id="ARBA00022801"/>
    </source>
</evidence>
<dbReference type="GO" id="GO:0004309">
    <property type="term" value="F:exopolyphosphatase activity"/>
    <property type="evidence" value="ECO:0007669"/>
    <property type="project" value="TreeGrafter"/>
</dbReference>
<keyword evidence="3" id="KW-0479">Metal-binding</keyword>